<dbReference type="Pfam" id="PF23209">
    <property type="entry name" value="IDM1_C"/>
    <property type="match status" value="1"/>
</dbReference>
<evidence type="ECO:0000256" key="2">
    <source>
        <dbReference type="ARBA" id="ARBA00022723"/>
    </source>
</evidence>
<sequence>MVEVKSRGSRNSKDMDPGEIELPSIKPGLKREYNMMMKAQGELIRPSREGWRVTRSQSAGGSRQRNVKNGGKIKWKVKEPVPKKLKKDNEGPEEEDVDKLENIDVPGSNKGRPKEDVVHVLSDTGHKSVNVELEFIAVDESETQKLQLNSREEGNRKILENGENLASDEGSKGDVVQAQSNLGYDSRSLEENLDDVGRSEAKKKLGADSKKAVGPQLLCTKSPLSLGGVSDIDFTHEGKRTNVGASDLGREEIGEAASRMGGKPLRRYARAPKQGHDESFLEALTRESRRKVNSTDGSCKREIKMSKKVELKRVPLRLKDLLETGLLEGLRVKYIHISKRRQPDTELEGVIKATGILCSCGECKWREVVTPNVFEMHAKSGNKRPPEYIYLENGKSLRDVLDACKTNESESLALVIQNAIGHLDFTTALCINCKGLIPEAGAGRPMLLCDSCVLPKDSDPGLNQSSEASHKSPLAGPSPLISSGCLPEVPGSAQISSNNQPQRKRQGKLTRKDLRMHKSVLAEDLLPDGTPLSYVMHGKRRLKGYKKDGSIFCTCCNGLVSPSQFEAHAGFPSRRKPYMSIYTFNGVSLHQLSLELSKNGKPSSEENDDLCSICEDGGNLLCCNKCPRAFHPVCVGLSSLPEGTWYCKYCKNMFEREKFAERNANAIAAGRVPGADALAEITQRCIRIVPTFEADIGGCAICRGHDFSNSEFSDRTVIICDQCEKEHHISCLKEQGIANLEELPEGEWFCSERCITIHVALQKFIGAGEQSLPEDLINILRGKIYAQSSAQDINPQGPPPQDIGTQGLPQDIDAQQDPGPAIRWRLLNGKKASEDARVWLSGAVSIFHDRFDPIADSSTGCLDLIPHMVYGRAFKDQDFCGMYCATLFVGSVVVSAGIVRIFGEEVAELPLVATKTECQGKGYFQSLYFCIERLLASLGVKDLVLAAAEEAESLWKNRFGFEKLGEEELEEYQKKYQMMIFQGTSVLHKAITNA</sequence>
<dbReference type="InterPro" id="IPR056511">
    <property type="entry name" value="IDM1_C"/>
</dbReference>
<evidence type="ECO:0000256" key="1">
    <source>
        <dbReference type="ARBA" id="ARBA00004123"/>
    </source>
</evidence>
<dbReference type="InterPro" id="IPR059153">
    <property type="entry name" value="NSD_PHD-1st"/>
</dbReference>
<dbReference type="GO" id="GO:0003682">
    <property type="term" value="F:chromatin binding"/>
    <property type="evidence" value="ECO:0007669"/>
    <property type="project" value="TreeGrafter"/>
</dbReference>
<dbReference type="SUPFAM" id="SSF57903">
    <property type="entry name" value="FYVE/PHD zinc finger"/>
    <property type="match status" value="2"/>
</dbReference>
<feature type="region of interest" description="Disordered" evidence="7">
    <location>
        <begin position="492"/>
        <end position="514"/>
    </location>
</feature>
<dbReference type="InterPro" id="IPR011011">
    <property type="entry name" value="Znf_FYVE_PHD"/>
</dbReference>
<dbReference type="PROSITE" id="PS01359">
    <property type="entry name" value="ZF_PHD_1"/>
    <property type="match status" value="1"/>
</dbReference>
<dbReference type="GO" id="GO:0005634">
    <property type="term" value="C:nucleus"/>
    <property type="evidence" value="ECO:0007669"/>
    <property type="project" value="UniProtKB-SubCell"/>
</dbReference>
<dbReference type="GO" id="GO:0042393">
    <property type="term" value="F:histone binding"/>
    <property type="evidence" value="ECO:0007669"/>
    <property type="project" value="TreeGrafter"/>
</dbReference>
<name>A0A9N7RQ74_STRHE</name>
<proteinExistence type="predicted"/>
<dbReference type="PANTHER" id="PTHR47025">
    <property type="entry name" value="AUTOIMMUNE REGULATOR"/>
    <property type="match status" value="1"/>
</dbReference>
<dbReference type="InterPro" id="IPR013083">
    <property type="entry name" value="Znf_RING/FYVE/PHD"/>
</dbReference>
<feature type="domain" description="PHD-type" evidence="8">
    <location>
        <begin position="608"/>
        <end position="653"/>
    </location>
</feature>
<dbReference type="SMART" id="SM00249">
    <property type="entry name" value="PHD"/>
    <property type="match status" value="2"/>
</dbReference>
<evidence type="ECO:0000256" key="4">
    <source>
        <dbReference type="ARBA" id="ARBA00022833"/>
    </source>
</evidence>
<dbReference type="OrthoDB" id="1903104at2759"/>
<dbReference type="InterPro" id="IPR016181">
    <property type="entry name" value="Acyl_CoA_acyltransferase"/>
</dbReference>
<evidence type="ECO:0000259" key="8">
    <source>
        <dbReference type="PROSITE" id="PS50016"/>
    </source>
</evidence>
<dbReference type="CDD" id="cd15539">
    <property type="entry name" value="PHD1_AIRE"/>
    <property type="match status" value="1"/>
</dbReference>
<dbReference type="PROSITE" id="PS50016">
    <property type="entry name" value="ZF_PHD_2"/>
    <property type="match status" value="1"/>
</dbReference>
<dbReference type="AlphaFoldDB" id="A0A9N7RQ74"/>
<dbReference type="InterPro" id="IPR019786">
    <property type="entry name" value="Zinc_finger_PHD-type_CS"/>
</dbReference>
<feature type="compositionally biased region" description="Basic residues" evidence="7">
    <location>
        <begin position="502"/>
        <end position="514"/>
    </location>
</feature>
<keyword evidence="4" id="KW-0862">Zinc</keyword>
<feature type="compositionally biased region" description="Basic and acidic residues" evidence="7">
    <location>
        <begin position="76"/>
        <end position="90"/>
    </location>
</feature>
<feature type="compositionally biased region" description="Polar residues" evidence="7">
    <location>
        <begin position="54"/>
        <end position="64"/>
    </location>
</feature>
<keyword evidence="3 6" id="KW-0863">Zinc-finger</keyword>
<keyword evidence="2" id="KW-0479">Metal-binding</keyword>
<feature type="region of interest" description="Disordered" evidence="7">
    <location>
        <begin position="1"/>
        <end position="26"/>
    </location>
</feature>
<dbReference type="InterPro" id="IPR032308">
    <property type="entry name" value="TDBD"/>
</dbReference>
<keyword evidence="10" id="KW-1185">Reference proteome</keyword>
<gene>
    <name evidence="9" type="ORF">SHERM_06573</name>
</gene>
<evidence type="ECO:0000256" key="5">
    <source>
        <dbReference type="ARBA" id="ARBA00023242"/>
    </source>
</evidence>
<dbReference type="GO" id="GO:0008270">
    <property type="term" value="F:zinc ion binding"/>
    <property type="evidence" value="ECO:0007669"/>
    <property type="project" value="UniProtKB-KW"/>
</dbReference>
<comment type="caution">
    <text evidence="9">The sequence shown here is derived from an EMBL/GenBank/DDBJ whole genome shotgun (WGS) entry which is preliminary data.</text>
</comment>
<dbReference type="FunFam" id="3.30.40.10:FF:000494">
    <property type="entry name" value="Acyl-CoA N-acyltransferase with RING/FYVE/PHD-type zinc finger domain"/>
    <property type="match status" value="1"/>
</dbReference>
<comment type="subcellular location">
    <subcellularLocation>
        <location evidence="1">Nucleus</location>
    </subcellularLocation>
</comment>
<protein>
    <submittedName>
        <fullName evidence="9">Acyl-CoA N-acyltransferase with RING/FYVE/PHD-type zinc finger domain</fullName>
    </submittedName>
</protein>
<reference evidence="9" key="1">
    <citation type="submission" date="2019-12" db="EMBL/GenBank/DDBJ databases">
        <authorList>
            <person name="Scholes J."/>
        </authorList>
    </citation>
    <scope>NUCLEOTIDE SEQUENCE</scope>
</reference>
<dbReference type="InterPro" id="IPR001965">
    <property type="entry name" value="Znf_PHD"/>
</dbReference>
<accession>A0A9N7RQ74</accession>
<evidence type="ECO:0000256" key="3">
    <source>
        <dbReference type="ARBA" id="ARBA00022771"/>
    </source>
</evidence>
<dbReference type="Gene3D" id="3.40.630.30">
    <property type="match status" value="1"/>
</dbReference>
<evidence type="ECO:0000313" key="10">
    <source>
        <dbReference type="Proteomes" id="UP001153555"/>
    </source>
</evidence>
<dbReference type="PANTHER" id="PTHR47025:SF2">
    <property type="entry name" value="AUTOIMMUNE REGULATOR"/>
    <property type="match status" value="1"/>
</dbReference>
<evidence type="ECO:0000256" key="6">
    <source>
        <dbReference type="PROSITE-ProRule" id="PRU00146"/>
    </source>
</evidence>
<dbReference type="Proteomes" id="UP001153555">
    <property type="component" value="Unassembled WGS sequence"/>
</dbReference>
<feature type="region of interest" description="Disordered" evidence="7">
    <location>
        <begin position="46"/>
        <end position="114"/>
    </location>
</feature>
<dbReference type="GO" id="GO:0000977">
    <property type="term" value="F:RNA polymerase II transcription regulatory region sequence-specific DNA binding"/>
    <property type="evidence" value="ECO:0007669"/>
    <property type="project" value="TreeGrafter"/>
</dbReference>
<feature type="compositionally biased region" description="Basic and acidic residues" evidence="7">
    <location>
        <begin position="1"/>
        <end position="16"/>
    </location>
</feature>
<organism evidence="9 10">
    <name type="scientific">Striga hermonthica</name>
    <name type="common">Purple witchweed</name>
    <name type="synonym">Buchnera hermonthica</name>
    <dbReference type="NCBI Taxonomy" id="68872"/>
    <lineage>
        <taxon>Eukaryota</taxon>
        <taxon>Viridiplantae</taxon>
        <taxon>Streptophyta</taxon>
        <taxon>Embryophyta</taxon>
        <taxon>Tracheophyta</taxon>
        <taxon>Spermatophyta</taxon>
        <taxon>Magnoliopsida</taxon>
        <taxon>eudicotyledons</taxon>
        <taxon>Gunneridae</taxon>
        <taxon>Pentapetalae</taxon>
        <taxon>asterids</taxon>
        <taxon>lamiids</taxon>
        <taxon>Lamiales</taxon>
        <taxon>Orobanchaceae</taxon>
        <taxon>Buchnereae</taxon>
        <taxon>Striga</taxon>
    </lineage>
</organism>
<dbReference type="SUPFAM" id="SSF55729">
    <property type="entry name" value="Acyl-CoA N-acyltransferases (Nat)"/>
    <property type="match status" value="1"/>
</dbReference>
<evidence type="ECO:0000313" key="9">
    <source>
        <dbReference type="EMBL" id="CAA0840148.1"/>
    </source>
</evidence>
<dbReference type="EMBL" id="CACSLK010031729">
    <property type="protein sequence ID" value="CAA0840148.1"/>
    <property type="molecule type" value="Genomic_DNA"/>
</dbReference>
<dbReference type="Gene3D" id="3.30.40.10">
    <property type="entry name" value="Zinc/RING finger domain, C3HC4 (zinc finger)"/>
    <property type="match status" value="2"/>
</dbReference>
<evidence type="ECO:0000256" key="7">
    <source>
        <dbReference type="SAM" id="MobiDB-lite"/>
    </source>
</evidence>
<dbReference type="Pfam" id="PF23011">
    <property type="entry name" value="PHD-1st_NSD"/>
    <property type="match status" value="1"/>
</dbReference>
<dbReference type="InterPro" id="IPR019787">
    <property type="entry name" value="Znf_PHD-finger"/>
</dbReference>
<keyword evidence="5" id="KW-0539">Nucleus</keyword>
<dbReference type="Pfam" id="PF16135">
    <property type="entry name" value="TDBD"/>
    <property type="match status" value="2"/>
</dbReference>
<dbReference type="GO" id="GO:0045944">
    <property type="term" value="P:positive regulation of transcription by RNA polymerase II"/>
    <property type="evidence" value="ECO:0007669"/>
    <property type="project" value="TreeGrafter"/>
</dbReference>